<dbReference type="InterPro" id="IPR029062">
    <property type="entry name" value="Class_I_gatase-like"/>
</dbReference>
<dbReference type="Gene3D" id="3.40.50.880">
    <property type="match status" value="1"/>
</dbReference>
<protein>
    <submittedName>
        <fullName evidence="2">Uncharacterized protein</fullName>
    </submittedName>
</protein>
<name>A0A258HQ89_9CAUL</name>
<evidence type="ECO:0000256" key="1">
    <source>
        <dbReference type="SAM" id="MobiDB-lite"/>
    </source>
</evidence>
<evidence type="ECO:0000313" key="3">
    <source>
        <dbReference type="Proteomes" id="UP000216147"/>
    </source>
</evidence>
<feature type="region of interest" description="Disordered" evidence="1">
    <location>
        <begin position="1"/>
        <end position="20"/>
    </location>
</feature>
<comment type="caution">
    <text evidence="2">The sequence shown here is derived from an EMBL/GenBank/DDBJ whole genome shotgun (WGS) entry which is preliminary data.</text>
</comment>
<dbReference type="SUPFAM" id="SSF52317">
    <property type="entry name" value="Class I glutamine amidotransferase-like"/>
    <property type="match status" value="1"/>
</dbReference>
<gene>
    <name evidence="2" type="ORF">B7Y86_02060</name>
</gene>
<dbReference type="Proteomes" id="UP000216147">
    <property type="component" value="Unassembled WGS sequence"/>
</dbReference>
<organism evidence="2 3">
    <name type="scientific">Brevundimonas subvibrioides</name>
    <dbReference type="NCBI Taxonomy" id="74313"/>
    <lineage>
        <taxon>Bacteria</taxon>
        <taxon>Pseudomonadati</taxon>
        <taxon>Pseudomonadota</taxon>
        <taxon>Alphaproteobacteria</taxon>
        <taxon>Caulobacterales</taxon>
        <taxon>Caulobacteraceae</taxon>
        <taxon>Brevundimonas</taxon>
    </lineage>
</organism>
<evidence type="ECO:0000313" key="2">
    <source>
        <dbReference type="EMBL" id="OYX58498.1"/>
    </source>
</evidence>
<accession>A0A258HQ89</accession>
<dbReference type="AlphaFoldDB" id="A0A258HQ89"/>
<proteinExistence type="predicted"/>
<reference evidence="2 3" key="1">
    <citation type="submission" date="2017-03" db="EMBL/GenBank/DDBJ databases">
        <title>Lifting the veil on microbial sulfur biogeochemistry in mining wastewaters.</title>
        <authorList>
            <person name="Kantor R.S."/>
            <person name="Colenbrander Nelson T."/>
            <person name="Marshall S."/>
            <person name="Bennett D."/>
            <person name="Apte S."/>
            <person name="Camacho D."/>
            <person name="Thomas B.C."/>
            <person name="Warren L.A."/>
            <person name="Banfield J.F."/>
        </authorList>
    </citation>
    <scope>NUCLEOTIDE SEQUENCE [LARGE SCALE GENOMIC DNA]</scope>
    <source>
        <strain evidence="2">32-68-21</strain>
    </source>
</reference>
<sequence length="171" mass="17291">MFAQRKAPFTPRSNPGSRYGYHPAPIRARVGLAMRRAMNFGEMPEAETTLRSSGLSLAPMSIGEADVNVGGTSVLATAGVADLDNGALKALVVPGGSSDAASCAALDDAITRAWTKGAPVFAFGDGVVLTLDALGMDSAPYADAPAVIVTGDTVETLVDLKAVAVAAGRVG</sequence>
<dbReference type="EMBL" id="NCEQ01000002">
    <property type="protein sequence ID" value="OYX58498.1"/>
    <property type="molecule type" value="Genomic_DNA"/>
</dbReference>